<evidence type="ECO:0000313" key="1">
    <source>
        <dbReference type="EMBL" id="CEO90417.1"/>
    </source>
</evidence>
<dbReference type="OrthoDB" id="9781616at2"/>
<protein>
    <submittedName>
        <fullName evidence="1">Putative Conserved phosphatase</fullName>
    </submittedName>
</protein>
<dbReference type="PANTHER" id="PTHR36454:SF1">
    <property type="entry name" value="DUF1015 DOMAIN-CONTAINING PROTEIN"/>
    <property type="match status" value="1"/>
</dbReference>
<organism evidence="1 2">
    <name type="scientific">Syntrophaceticus schinkii</name>
    <dbReference type="NCBI Taxonomy" id="499207"/>
    <lineage>
        <taxon>Bacteria</taxon>
        <taxon>Bacillati</taxon>
        <taxon>Bacillota</taxon>
        <taxon>Clostridia</taxon>
        <taxon>Thermoanaerobacterales</taxon>
        <taxon>Thermoanaerobacterales Family III. Incertae Sedis</taxon>
        <taxon>Syntrophaceticus</taxon>
    </lineage>
</organism>
<dbReference type="InterPro" id="IPR008323">
    <property type="entry name" value="UCP033563"/>
</dbReference>
<reference evidence="2" key="1">
    <citation type="submission" date="2015-01" db="EMBL/GenBank/DDBJ databases">
        <authorList>
            <person name="Manzoor Shahid"/>
            <person name="Zubair Saima"/>
        </authorList>
    </citation>
    <scope>NUCLEOTIDE SEQUENCE [LARGE SCALE GENOMIC DNA]</scope>
    <source>
        <strain evidence="2">Sp3</strain>
    </source>
</reference>
<sequence>MATVLPFRGIRYNPEKIEKMSAVVTPPYDVIDDADQKMYYEKSPYNIIRLELGYLFPTDTEQENRYTRAAATYRKWLEEGVLIREARDALYLYEQDFTINKENYRRTGFFARVKLEDLAAGKILPHEETLVKPKADRLNLMSECAANFSPVFAFYVDPEMTLEQEFQKIKGCPPQIALSDELEEQHRIWALTNPMLHQKIRSTLENQVLYIADGHHRYETALEYYRRNRDKYPESSNILMYLVNTCDPGMVVLPTHRIVHSIPDFDLNGFHKTLKDYFLVEELNDSQPEDLAGILKKHQDSGKKAFIMGTRKSALYLLILRDPSIVKELSPGKSAAWCSLDAAVLQVIVFQKLLKLSPEKIACQENIAYTRDEAAALKTLNQDAQLIFLLNPTKISQIIAVASAGDKMPQKSTYFYPKLLTGLIINDLKG</sequence>
<proteinExistence type="predicted"/>
<dbReference type="Pfam" id="PF06245">
    <property type="entry name" value="DUF1015"/>
    <property type="match status" value="1"/>
</dbReference>
<name>A0A0B7MRW9_9FIRM</name>
<dbReference type="RefSeq" id="WP_044666178.1">
    <property type="nucleotide sequence ID" value="NZ_CDRZ01000288.1"/>
</dbReference>
<accession>A0A0B7MRW9</accession>
<keyword evidence="2" id="KW-1185">Reference proteome</keyword>
<dbReference type="AlphaFoldDB" id="A0A0B7MRW9"/>
<evidence type="ECO:0000313" key="2">
    <source>
        <dbReference type="Proteomes" id="UP000046155"/>
    </source>
</evidence>
<dbReference type="PANTHER" id="PTHR36454">
    <property type="entry name" value="LMO2823 PROTEIN"/>
    <property type="match status" value="1"/>
</dbReference>
<dbReference type="PIRSF" id="PIRSF033563">
    <property type="entry name" value="UCP033563"/>
    <property type="match status" value="1"/>
</dbReference>
<gene>
    <name evidence="1" type="ORF">SSCH_870017</name>
</gene>
<dbReference type="EMBL" id="CDRZ01000288">
    <property type="protein sequence ID" value="CEO90417.1"/>
    <property type="molecule type" value="Genomic_DNA"/>
</dbReference>
<dbReference type="Proteomes" id="UP000046155">
    <property type="component" value="Unassembled WGS sequence"/>
</dbReference>